<comment type="similarity">
    <text evidence="2 4">Belongs to the pterin-4-alpha-carbinolamine dehydratase family.</text>
</comment>
<evidence type="ECO:0000313" key="5">
    <source>
        <dbReference type="EMBL" id="SLN28745.1"/>
    </source>
</evidence>
<proteinExistence type="inferred from homology"/>
<dbReference type="EMBL" id="FWFL01000003">
    <property type="protein sequence ID" value="SLN28745.1"/>
    <property type="molecule type" value="Genomic_DNA"/>
</dbReference>
<protein>
    <recommendedName>
        <fullName evidence="4">Putative pterin-4-alpha-carbinolamine dehydratase</fullName>
        <shortName evidence="4">PHS</shortName>
        <ecNumber evidence="4">4.2.1.96</ecNumber>
    </recommendedName>
    <alternativeName>
        <fullName evidence="4">4-alpha-hydroxy-tetrahydropterin dehydratase</fullName>
    </alternativeName>
    <alternativeName>
        <fullName evidence="4">Pterin carbinolamine dehydratase</fullName>
        <shortName evidence="4">PCD</shortName>
    </alternativeName>
</protein>
<evidence type="ECO:0000256" key="2">
    <source>
        <dbReference type="ARBA" id="ARBA00006472"/>
    </source>
</evidence>
<dbReference type="OrthoDB" id="9794987at2"/>
<dbReference type="InterPro" id="IPR036428">
    <property type="entry name" value="PCD_sf"/>
</dbReference>
<dbReference type="Pfam" id="PF01329">
    <property type="entry name" value="Pterin_4a"/>
    <property type="match status" value="1"/>
</dbReference>
<sequence>MTELLSDTARKTTLEPLLKTGWKLDSNRDAIKKTFKFKDFADAFGWMTRAAIWAEKWNHHPEWFNVYKTVEVTLTTHDVGGLSTLDVKLARKLDTLAGEARA</sequence>
<dbReference type="HAMAP" id="MF_00434">
    <property type="entry name" value="Pterin_4_alpha"/>
    <property type="match status" value="1"/>
</dbReference>
<gene>
    <name evidence="5" type="primary">phhB</name>
    <name evidence="5" type="ORF">PEL8287_01313</name>
</gene>
<dbReference type="InterPro" id="IPR001533">
    <property type="entry name" value="Pterin_deHydtase"/>
</dbReference>
<dbReference type="GO" id="GO:0008124">
    <property type="term" value="F:4-alpha-hydroxytetrahydrobiopterin dehydratase activity"/>
    <property type="evidence" value="ECO:0007669"/>
    <property type="project" value="UniProtKB-UniRule"/>
</dbReference>
<dbReference type="Gene3D" id="3.30.1360.20">
    <property type="entry name" value="Transcriptional coactivator/pterin dehydratase"/>
    <property type="match status" value="1"/>
</dbReference>
<evidence type="ECO:0000256" key="4">
    <source>
        <dbReference type="HAMAP-Rule" id="MF_00434"/>
    </source>
</evidence>
<organism evidence="5 6">
    <name type="scientific">Roseovarius litorisediminis</name>
    <dbReference type="NCBI Taxonomy" id="1312363"/>
    <lineage>
        <taxon>Bacteria</taxon>
        <taxon>Pseudomonadati</taxon>
        <taxon>Pseudomonadota</taxon>
        <taxon>Alphaproteobacteria</taxon>
        <taxon>Rhodobacterales</taxon>
        <taxon>Roseobacteraceae</taxon>
        <taxon>Roseovarius</taxon>
    </lineage>
</organism>
<name>A0A1Y5RZ47_9RHOB</name>
<dbReference type="RefSeq" id="WP_085891577.1">
    <property type="nucleotide sequence ID" value="NZ_FWFL01000003.1"/>
</dbReference>
<dbReference type="PANTHER" id="PTHR12599">
    <property type="entry name" value="PTERIN-4-ALPHA-CARBINOLAMINE DEHYDRATASE"/>
    <property type="match status" value="1"/>
</dbReference>
<reference evidence="5 6" key="1">
    <citation type="submission" date="2017-03" db="EMBL/GenBank/DDBJ databases">
        <authorList>
            <person name="Afonso C.L."/>
            <person name="Miller P.J."/>
            <person name="Scott M.A."/>
            <person name="Spackman E."/>
            <person name="Goraichik I."/>
            <person name="Dimitrov K.M."/>
            <person name="Suarez D.L."/>
            <person name="Swayne D.E."/>
        </authorList>
    </citation>
    <scope>NUCLEOTIDE SEQUENCE [LARGE SCALE GENOMIC DNA]</scope>
    <source>
        <strain evidence="5 6">CECT 8287</strain>
    </source>
</reference>
<evidence type="ECO:0000256" key="3">
    <source>
        <dbReference type="ARBA" id="ARBA00023239"/>
    </source>
</evidence>
<dbReference type="SUPFAM" id="SSF55248">
    <property type="entry name" value="PCD-like"/>
    <property type="match status" value="1"/>
</dbReference>
<evidence type="ECO:0000313" key="6">
    <source>
        <dbReference type="Proteomes" id="UP000193827"/>
    </source>
</evidence>
<keyword evidence="3 4" id="KW-0456">Lyase</keyword>
<dbReference type="GO" id="GO:0006729">
    <property type="term" value="P:tetrahydrobiopterin biosynthetic process"/>
    <property type="evidence" value="ECO:0007669"/>
    <property type="project" value="InterPro"/>
</dbReference>
<dbReference type="EC" id="4.2.1.96" evidence="4"/>
<dbReference type="CDD" id="cd00914">
    <property type="entry name" value="PCD_DCoH_subfamily_b"/>
    <property type="match status" value="1"/>
</dbReference>
<evidence type="ECO:0000256" key="1">
    <source>
        <dbReference type="ARBA" id="ARBA00001554"/>
    </source>
</evidence>
<comment type="catalytic activity">
    <reaction evidence="1 4">
        <text>(4aS,6R)-4a-hydroxy-L-erythro-5,6,7,8-tetrahydrobiopterin = (6R)-L-erythro-6,7-dihydrobiopterin + H2O</text>
        <dbReference type="Rhea" id="RHEA:11920"/>
        <dbReference type="ChEBI" id="CHEBI:15377"/>
        <dbReference type="ChEBI" id="CHEBI:15642"/>
        <dbReference type="ChEBI" id="CHEBI:43120"/>
        <dbReference type="EC" id="4.2.1.96"/>
    </reaction>
</comment>
<dbReference type="PANTHER" id="PTHR12599:SF0">
    <property type="entry name" value="PTERIN-4-ALPHA-CARBINOLAMINE DEHYDRATASE"/>
    <property type="match status" value="1"/>
</dbReference>
<dbReference type="NCBIfam" id="NF002018">
    <property type="entry name" value="PRK00823.1-3"/>
    <property type="match status" value="1"/>
</dbReference>
<dbReference type="AlphaFoldDB" id="A0A1Y5RZ47"/>
<dbReference type="Proteomes" id="UP000193827">
    <property type="component" value="Unassembled WGS sequence"/>
</dbReference>
<keyword evidence="6" id="KW-1185">Reference proteome</keyword>
<accession>A0A1Y5RZ47</accession>